<organism evidence="5 6">
    <name type="scientific">Rhodococcus wratislaviensis NBRC 100605</name>
    <dbReference type="NCBI Taxonomy" id="1219028"/>
    <lineage>
        <taxon>Bacteria</taxon>
        <taxon>Bacillati</taxon>
        <taxon>Actinomycetota</taxon>
        <taxon>Actinomycetes</taxon>
        <taxon>Mycobacteriales</taxon>
        <taxon>Nocardiaceae</taxon>
        <taxon>Rhodococcus</taxon>
    </lineage>
</organism>
<dbReference type="GO" id="GO:0005524">
    <property type="term" value="F:ATP binding"/>
    <property type="evidence" value="ECO:0007669"/>
    <property type="project" value="UniProtKB-KW"/>
</dbReference>
<keyword evidence="2" id="KW-0547">Nucleotide-binding</keyword>
<dbReference type="SMART" id="SM00382">
    <property type="entry name" value="AAA"/>
    <property type="match status" value="1"/>
</dbReference>
<dbReference type="InterPro" id="IPR050166">
    <property type="entry name" value="ABC_transporter_ATP-bind"/>
</dbReference>
<dbReference type="PROSITE" id="PS00211">
    <property type="entry name" value="ABC_TRANSPORTER_1"/>
    <property type="match status" value="1"/>
</dbReference>
<dbReference type="PANTHER" id="PTHR42788">
    <property type="entry name" value="TAURINE IMPORT ATP-BINDING PROTEIN-RELATED"/>
    <property type="match status" value="1"/>
</dbReference>
<name>X0Q7F0_RHOWR</name>
<evidence type="ECO:0000256" key="1">
    <source>
        <dbReference type="ARBA" id="ARBA00022448"/>
    </source>
</evidence>
<gene>
    <name evidence="5" type="ORF">RW1_033_00020</name>
</gene>
<dbReference type="Gene3D" id="3.40.50.300">
    <property type="entry name" value="P-loop containing nucleotide triphosphate hydrolases"/>
    <property type="match status" value="1"/>
</dbReference>
<dbReference type="InterPro" id="IPR003439">
    <property type="entry name" value="ABC_transporter-like_ATP-bd"/>
</dbReference>
<evidence type="ECO:0000256" key="2">
    <source>
        <dbReference type="ARBA" id="ARBA00022741"/>
    </source>
</evidence>
<keyword evidence="1" id="KW-0813">Transport</keyword>
<dbReference type="SUPFAM" id="SSF52540">
    <property type="entry name" value="P-loop containing nucleoside triphosphate hydrolases"/>
    <property type="match status" value="1"/>
</dbReference>
<protein>
    <submittedName>
        <fullName evidence="5">Putative ABC transporter ATP-binding protein</fullName>
    </submittedName>
</protein>
<dbReference type="Pfam" id="PF00005">
    <property type="entry name" value="ABC_tran"/>
    <property type="match status" value="1"/>
</dbReference>
<dbReference type="GO" id="GO:0016887">
    <property type="term" value="F:ATP hydrolysis activity"/>
    <property type="evidence" value="ECO:0007669"/>
    <property type="project" value="InterPro"/>
</dbReference>
<comment type="caution">
    <text evidence="5">The sequence shown here is derived from an EMBL/GenBank/DDBJ whole genome shotgun (WGS) entry which is preliminary data.</text>
</comment>
<proteinExistence type="predicted"/>
<dbReference type="InterPro" id="IPR017871">
    <property type="entry name" value="ABC_transporter-like_CS"/>
</dbReference>
<keyword evidence="3 5" id="KW-0067">ATP-binding</keyword>
<evidence type="ECO:0000313" key="5">
    <source>
        <dbReference type="EMBL" id="GAF46706.1"/>
    </source>
</evidence>
<dbReference type="PANTHER" id="PTHR42788:SF13">
    <property type="entry name" value="ALIPHATIC SULFONATES IMPORT ATP-BINDING PROTEIN SSUB"/>
    <property type="match status" value="1"/>
</dbReference>
<dbReference type="CDD" id="cd03293">
    <property type="entry name" value="ABC_NrtD_SsuB_transporters"/>
    <property type="match status" value="1"/>
</dbReference>
<accession>X0Q7F0</accession>
<dbReference type="EMBL" id="BAWF01000033">
    <property type="protein sequence ID" value="GAF46706.1"/>
    <property type="molecule type" value="Genomic_DNA"/>
</dbReference>
<evidence type="ECO:0000313" key="6">
    <source>
        <dbReference type="Proteomes" id="UP000019491"/>
    </source>
</evidence>
<evidence type="ECO:0000259" key="4">
    <source>
        <dbReference type="PROSITE" id="PS50893"/>
    </source>
</evidence>
<evidence type="ECO:0000256" key="3">
    <source>
        <dbReference type="ARBA" id="ARBA00022840"/>
    </source>
</evidence>
<dbReference type="Proteomes" id="UP000019491">
    <property type="component" value="Unassembled WGS sequence"/>
</dbReference>
<reference evidence="5 6" key="1">
    <citation type="submission" date="2014-02" db="EMBL/GenBank/DDBJ databases">
        <title>Whole genome shotgun sequence of Rhodococcus wratislaviensis NBRC 100605.</title>
        <authorList>
            <person name="Hosoyama A."/>
            <person name="Tsuchikane K."/>
            <person name="Yoshida I."/>
            <person name="Ohji S."/>
            <person name="Ichikawa N."/>
            <person name="Yamazoe A."/>
            <person name="Fujita N."/>
        </authorList>
    </citation>
    <scope>NUCLEOTIDE SEQUENCE [LARGE SCALE GENOMIC DNA]</scope>
    <source>
        <strain evidence="5 6">NBRC 100605</strain>
    </source>
</reference>
<dbReference type="InterPro" id="IPR003593">
    <property type="entry name" value="AAA+_ATPase"/>
</dbReference>
<keyword evidence="6" id="KW-1185">Reference proteome</keyword>
<feature type="domain" description="ABC transporter" evidence="4">
    <location>
        <begin position="42"/>
        <end position="275"/>
    </location>
</feature>
<sequence>MTNPVIGKDKSGAHEMSMISTARHAARSAGVGSPADPGRNAIEFEGVEVTYPAPQGGTRTVLSGIDLQIPAGEFIAIVGRSGCGKTTLLNMAAGLVDPAAGRVSVMGKTPRDARSHLGFMLARDALLPWRSALRNVEYGLELRGVRRAERRALGRRWLQAVHLEEAGHLWPWQLSQGMRQRVALARTWALDPEVLLMDEPFAALDVNTRMSVQKEFLELWQREAHRTVIFVTHDLGEAVALADRIVLMGEGKVLDDVQVDIPRPRELATVSADPRYQAIYERLRERLH</sequence>
<dbReference type="InterPro" id="IPR027417">
    <property type="entry name" value="P-loop_NTPase"/>
</dbReference>
<dbReference type="PROSITE" id="PS50893">
    <property type="entry name" value="ABC_TRANSPORTER_2"/>
    <property type="match status" value="1"/>
</dbReference>
<dbReference type="AlphaFoldDB" id="X0Q7F0"/>